<protein>
    <recommendedName>
        <fullName evidence="6">Protein FecR</fullName>
    </recommendedName>
</protein>
<sequence>MNPMPESTPAQDAAVDAAALDWLVRRKDQPDAATQAAFQAWLAESPRHADAYARWDADWNGLDALPDTALDRLRAMDAAPAAYAPPRRPTPPRRRFWQFAPALLAACAALAIALFALAPAAPQYRAQYVTAPGEQQEIALPDGSRLTLDSSTRIDVAFYPHRREVTMAEGQAMFQVHGDAQRPFDVVTGDVRVTVVGTRFNVRHTPAVPGYPGVQVDVAAGHVRVAPAHPASWWQFWLPDSRRYAADLTAGQRLAINAAGMPGRIAPIDAAAVAPWLDHRLTFDNATLAQALAEFGRYGHPVPALNDPRVAALRLTGSFDSRNLASFYRILPQALPLRVDTRDSPAVIESVR</sequence>
<dbReference type="PANTHER" id="PTHR30273:SF2">
    <property type="entry name" value="PROTEIN FECR"/>
    <property type="match status" value="1"/>
</dbReference>
<dbReference type="RefSeq" id="WP_175195254.1">
    <property type="nucleotide sequence ID" value="NZ_CADIJO010000027.1"/>
</dbReference>
<evidence type="ECO:0000259" key="3">
    <source>
        <dbReference type="Pfam" id="PF16220"/>
    </source>
</evidence>
<evidence type="ECO:0000259" key="2">
    <source>
        <dbReference type="Pfam" id="PF04773"/>
    </source>
</evidence>
<dbReference type="GO" id="GO:0016989">
    <property type="term" value="F:sigma factor antagonist activity"/>
    <property type="evidence" value="ECO:0007669"/>
    <property type="project" value="TreeGrafter"/>
</dbReference>
<organism evidence="4 5">
    <name type="scientific">Achromobacter deleyi</name>
    <dbReference type="NCBI Taxonomy" id="1353891"/>
    <lineage>
        <taxon>Bacteria</taxon>
        <taxon>Pseudomonadati</taxon>
        <taxon>Pseudomonadota</taxon>
        <taxon>Betaproteobacteria</taxon>
        <taxon>Burkholderiales</taxon>
        <taxon>Alcaligenaceae</taxon>
        <taxon>Achromobacter</taxon>
    </lineage>
</organism>
<evidence type="ECO:0008006" key="6">
    <source>
        <dbReference type="Google" id="ProtNLM"/>
    </source>
</evidence>
<dbReference type="InterPro" id="IPR012373">
    <property type="entry name" value="Ferrdict_sens_TM"/>
</dbReference>
<keyword evidence="1" id="KW-1133">Transmembrane helix</keyword>
<name>A0A6S7AUY7_9BURK</name>
<dbReference type="PANTHER" id="PTHR30273">
    <property type="entry name" value="PERIPLASMIC SIGNAL SENSOR AND SIGMA FACTOR ACTIVATOR FECR-RELATED"/>
    <property type="match status" value="1"/>
</dbReference>
<dbReference type="EMBL" id="CADIJO010000027">
    <property type="protein sequence ID" value="CAB3735914.1"/>
    <property type="molecule type" value="Genomic_DNA"/>
</dbReference>
<dbReference type="Pfam" id="PF16220">
    <property type="entry name" value="DUF4880"/>
    <property type="match status" value="1"/>
</dbReference>
<reference evidence="4 5" key="1">
    <citation type="submission" date="2020-04" db="EMBL/GenBank/DDBJ databases">
        <authorList>
            <person name="De Canck E."/>
        </authorList>
    </citation>
    <scope>NUCLEOTIDE SEQUENCE [LARGE SCALE GENOMIC DNA]</scope>
    <source>
        <strain evidence="4 5">LMG 3458</strain>
    </source>
</reference>
<dbReference type="Gene3D" id="2.60.120.1440">
    <property type="match status" value="1"/>
</dbReference>
<evidence type="ECO:0000313" key="5">
    <source>
        <dbReference type="Proteomes" id="UP000494111"/>
    </source>
</evidence>
<proteinExistence type="predicted"/>
<keyword evidence="1" id="KW-0812">Transmembrane</keyword>
<evidence type="ECO:0000256" key="1">
    <source>
        <dbReference type="SAM" id="Phobius"/>
    </source>
</evidence>
<dbReference type="Proteomes" id="UP000494111">
    <property type="component" value="Unassembled WGS sequence"/>
</dbReference>
<dbReference type="Pfam" id="PF04773">
    <property type="entry name" value="FecR"/>
    <property type="match status" value="1"/>
</dbReference>
<feature type="transmembrane region" description="Helical" evidence="1">
    <location>
        <begin position="96"/>
        <end position="118"/>
    </location>
</feature>
<accession>A0A6S7AUY7</accession>
<dbReference type="PIRSF" id="PIRSF018266">
    <property type="entry name" value="FecR"/>
    <property type="match status" value="1"/>
</dbReference>
<dbReference type="AlphaFoldDB" id="A0A6S7AUY7"/>
<gene>
    <name evidence="4" type="ORF">LMG3458_05280</name>
</gene>
<dbReference type="InterPro" id="IPR032623">
    <property type="entry name" value="FecR_N"/>
</dbReference>
<evidence type="ECO:0000313" key="4">
    <source>
        <dbReference type="EMBL" id="CAB3735914.1"/>
    </source>
</evidence>
<keyword evidence="1" id="KW-0472">Membrane</keyword>
<feature type="domain" description="FecR N-terminal" evidence="3">
    <location>
        <begin position="18"/>
        <end position="54"/>
    </location>
</feature>
<feature type="domain" description="FecR protein" evidence="2">
    <location>
        <begin position="127"/>
        <end position="223"/>
    </location>
</feature>
<dbReference type="InterPro" id="IPR006860">
    <property type="entry name" value="FecR"/>
</dbReference>